<comment type="caution">
    <text evidence="1">The sequence shown here is derived from an EMBL/GenBank/DDBJ whole genome shotgun (WGS) entry which is preliminary data.</text>
</comment>
<accession>A0AAW2UTZ7</accession>
<gene>
    <name evidence="1" type="ORF">Slati_3092800</name>
</gene>
<evidence type="ECO:0008006" key="2">
    <source>
        <dbReference type="Google" id="ProtNLM"/>
    </source>
</evidence>
<dbReference type="PANTHER" id="PTHR35317:SF34">
    <property type="match status" value="1"/>
</dbReference>
<dbReference type="AlphaFoldDB" id="A0AAW2UTZ7"/>
<proteinExistence type="predicted"/>
<organism evidence="1">
    <name type="scientific">Sesamum latifolium</name>
    <dbReference type="NCBI Taxonomy" id="2727402"/>
    <lineage>
        <taxon>Eukaryota</taxon>
        <taxon>Viridiplantae</taxon>
        <taxon>Streptophyta</taxon>
        <taxon>Embryophyta</taxon>
        <taxon>Tracheophyta</taxon>
        <taxon>Spermatophyta</taxon>
        <taxon>Magnoliopsida</taxon>
        <taxon>eudicotyledons</taxon>
        <taxon>Gunneridae</taxon>
        <taxon>Pentapetalae</taxon>
        <taxon>asterids</taxon>
        <taxon>lamiids</taxon>
        <taxon>Lamiales</taxon>
        <taxon>Pedaliaceae</taxon>
        <taxon>Sesamum</taxon>
    </lineage>
</organism>
<sequence length="253" mass="28779">MATENSFVQPSIPKFDGYYDHWAMLTENFLRSKEYWSVVELGIPAAGEGVVLTEAQKKNIEDQKLKDLKAKNYLFQALDRTVLETILNKETSKSIWDSMRQKHQGATRVKQSHLQALRKEFGVLEMKEGESVSEYFARTLTIVNKMKANGESKADGEVVAKILRSMTQNFNYVVCAIEEAKDTSLLSIDELQSSLLVHEQRMKKTSSIEEIHALKISSGEKFGGRGRGRGGFRGRGRRRGRQTFDKFIVECVF</sequence>
<name>A0AAW2UTZ7_9LAMI</name>
<dbReference type="EMBL" id="JACGWN010000011">
    <property type="protein sequence ID" value="KAL0420699.1"/>
    <property type="molecule type" value="Genomic_DNA"/>
</dbReference>
<evidence type="ECO:0000313" key="1">
    <source>
        <dbReference type="EMBL" id="KAL0420699.1"/>
    </source>
</evidence>
<reference evidence="1" key="1">
    <citation type="submission" date="2020-06" db="EMBL/GenBank/DDBJ databases">
        <authorList>
            <person name="Li T."/>
            <person name="Hu X."/>
            <person name="Zhang T."/>
            <person name="Song X."/>
            <person name="Zhang H."/>
            <person name="Dai N."/>
            <person name="Sheng W."/>
            <person name="Hou X."/>
            <person name="Wei L."/>
        </authorList>
    </citation>
    <scope>NUCLEOTIDE SEQUENCE</scope>
    <source>
        <strain evidence="1">KEN1</strain>
        <tissue evidence="1">Leaf</tissue>
    </source>
</reference>
<protein>
    <recommendedName>
        <fullName evidence="2">Retrovirus-related Pol polyprotein from transposon TNT 1-94</fullName>
    </recommendedName>
</protein>
<reference evidence="1" key="2">
    <citation type="journal article" date="2024" name="Plant">
        <title>Genomic evolution and insights into agronomic trait innovations of Sesamum species.</title>
        <authorList>
            <person name="Miao H."/>
            <person name="Wang L."/>
            <person name="Qu L."/>
            <person name="Liu H."/>
            <person name="Sun Y."/>
            <person name="Le M."/>
            <person name="Wang Q."/>
            <person name="Wei S."/>
            <person name="Zheng Y."/>
            <person name="Lin W."/>
            <person name="Duan Y."/>
            <person name="Cao H."/>
            <person name="Xiong S."/>
            <person name="Wang X."/>
            <person name="Wei L."/>
            <person name="Li C."/>
            <person name="Ma Q."/>
            <person name="Ju M."/>
            <person name="Zhao R."/>
            <person name="Li G."/>
            <person name="Mu C."/>
            <person name="Tian Q."/>
            <person name="Mei H."/>
            <person name="Zhang T."/>
            <person name="Gao T."/>
            <person name="Zhang H."/>
        </authorList>
    </citation>
    <scope>NUCLEOTIDE SEQUENCE</scope>
    <source>
        <strain evidence="1">KEN1</strain>
    </source>
</reference>
<dbReference type="Pfam" id="PF14223">
    <property type="entry name" value="Retrotran_gag_2"/>
    <property type="match status" value="1"/>
</dbReference>
<dbReference type="PANTHER" id="PTHR35317">
    <property type="entry name" value="OS04G0629600 PROTEIN"/>
    <property type="match status" value="1"/>
</dbReference>